<keyword evidence="3 7" id="KW-1133">Transmembrane helix</keyword>
<dbReference type="InterPro" id="IPR003770">
    <property type="entry name" value="MLTG-like"/>
</dbReference>
<proteinExistence type="inferred from homology"/>
<dbReference type="GO" id="GO:0071555">
    <property type="term" value="P:cell wall organization"/>
    <property type="evidence" value="ECO:0007669"/>
    <property type="project" value="UniProtKB-KW"/>
</dbReference>
<keyword evidence="9" id="KW-1185">Reference proteome</keyword>
<gene>
    <name evidence="7" type="primary">mltG</name>
    <name evidence="8" type="ORF">SAMN00808754_2505</name>
</gene>
<comment type="similarity">
    <text evidence="7">Belongs to the transglycosylase MltG family.</text>
</comment>
<comment type="function">
    <text evidence="7">Functions as a peptidoglycan terminase that cleaves nascent peptidoglycan strands endolytically to terminate their elongation.</text>
</comment>
<dbReference type="RefSeq" id="WP_084666097.1">
    <property type="nucleotide sequence ID" value="NZ_LT838272.1"/>
</dbReference>
<dbReference type="PANTHER" id="PTHR30518">
    <property type="entry name" value="ENDOLYTIC MUREIN TRANSGLYCOSYLASE"/>
    <property type="match status" value="1"/>
</dbReference>
<evidence type="ECO:0000313" key="8">
    <source>
        <dbReference type="EMBL" id="SMB98703.1"/>
    </source>
</evidence>
<comment type="catalytic activity">
    <reaction evidence="7">
        <text>a peptidoglycan chain = a peptidoglycan chain with N-acetyl-1,6-anhydromuramyl-[peptide] at the reducing end + a peptidoglycan chain with N-acetylglucosamine at the non-reducing end.</text>
        <dbReference type="EC" id="4.2.2.29"/>
    </reaction>
</comment>
<dbReference type="AlphaFoldDB" id="A0A1W1VZL1"/>
<keyword evidence="5 7" id="KW-0456">Lyase</keyword>
<dbReference type="Gene3D" id="3.30.160.60">
    <property type="entry name" value="Classic Zinc Finger"/>
    <property type="match status" value="1"/>
</dbReference>
<evidence type="ECO:0000313" key="9">
    <source>
        <dbReference type="Proteomes" id="UP000192569"/>
    </source>
</evidence>
<dbReference type="GO" id="GO:0009252">
    <property type="term" value="P:peptidoglycan biosynthetic process"/>
    <property type="evidence" value="ECO:0007669"/>
    <property type="project" value="UniProtKB-UniRule"/>
</dbReference>
<dbReference type="HAMAP" id="MF_02065">
    <property type="entry name" value="MltG"/>
    <property type="match status" value="1"/>
</dbReference>
<evidence type="ECO:0000256" key="2">
    <source>
        <dbReference type="ARBA" id="ARBA00022692"/>
    </source>
</evidence>
<dbReference type="Proteomes" id="UP000192569">
    <property type="component" value="Chromosome I"/>
</dbReference>
<dbReference type="EC" id="4.2.2.29" evidence="7"/>
<evidence type="ECO:0000256" key="1">
    <source>
        <dbReference type="ARBA" id="ARBA00022475"/>
    </source>
</evidence>
<comment type="subcellular location">
    <subcellularLocation>
        <location evidence="7">Cell membrane</location>
        <topology evidence="7">Single-pass membrane protein</topology>
    </subcellularLocation>
</comment>
<evidence type="ECO:0000256" key="4">
    <source>
        <dbReference type="ARBA" id="ARBA00023136"/>
    </source>
</evidence>
<keyword evidence="4 7" id="KW-0472">Membrane</keyword>
<keyword evidence="2 7" id="KW-0812">Transmembrane</keyword>
<evidence type="ECO:0000256" key="7">
    <source>
        <dbReference type="HAMAP-Rule" id="MF_02065"/>
    </source>
</evidence>
<feature type="transmembrane region" description="Helical" evidence="7">
    <location>
        <begin position="21"/>
        <end position="38"/>
    </location>
</feature>
<dbReference type="PANTHER" id="PTHR30518:SF2">
    <property type="entry name" value="ENDOLYTIC MUREIN TRANSGLYCOSYLASE"/>
    <property type="match status" value="1"/>
</dbReference>
<keyword evidence="1 7" id="KW-1003">Cell membrane</keyword>
<dbReference type="CDD" id="cd08010">
    <property type="entry name" value="MltG_like"/>
    <property type="match status" value="1"/>
</dbReference>
<accession>A0A1W1VZL1</accession>
<keyword evidence="6 7" id="KW-0961">Cell wall biogenesis/degradation</keyword>
<dbReference type="EMBL" id="LT838272">
    <property type="protein sequence ID" value="SMB98703.1"/>
    <property type="molecule type" value="Genomic_DNA"/>
</dbReference>
<dbReference type="Gene3D" id="3.30.1490.480">
    <property type="entry name" value="Endolytic murein transglycosylase"/>
    <property type="match status" value="2"/>
</dbReference>
<protein>
    <recommendedName>
        <fullName evidence="7">Endolytic murein transglycosylase</fullName>
        <ecNumber evidence="7">4.2.2.29</ecNumber>
    </recommendedName>
    <alternativeName>
        <fullName evidence="7">Peptidoglycan lytic transglycosylase</fullName>
    </alternativeName>
    <alternativeName>
        <fullName evidence="7">Peptidoglycan polymerization terminase</fullName>
    </alternativeName>
</protein>
<reference evidence="8 9" key="1">
    <citation type="submission" date="2017-04" db="EMBL/GenBank/DDBJ databases">
        <authorList>
            <person name="Afonso C.L."/>
            <person name="Miller P.J."/>
            <person name="Scott M.A."/>
            <person name="Spackman E."/>
            <person name="Goraichik I."/>
            <person name="Dimitrov K.M."/>
            <person name="Suarez D.L."/>
            <person name="Swayne D.E."/>
        </authorList>
    </citation>
    <scope>NUCLEOTIDE SEQUENCE [LARGE SCALE GENOMIC DNA]</scope>
    <source>
        <strain evidence="8 9">ToBE</strain>
    </source>
</reference>
<dbReference type="STRING" id="698762.SAMN00808754_2505"/>
<evidence type="ECO:0000256" key="3">
    <source>
        <dbReference type="ARBA" id="ARBA00022989"/>
    </source>
</evidence>
<evidence type="ECO:0000256" key="5">
    <source>
        <dbReference type="ARBA" id="ARBA00023239"/>
    </source>
</evidence>
<evidence type="ECO:0000256" key="6">
    <source>
        <dbReference type="ARBA" id="ARBA00023316"/>
    </source>
</evidence>
<sequence length="354" mass="39450">MEQLPEYGKGTSGVKTLRPEISLLSLAVVLALLLSGWWQATISSTLVNQGAGPVKVTIPPGATAREVGEILKSRGVVKSALAFRLYAFWRGADQQLKPGVYRLQPGTNLKALLEQLVAGRIWEEEFTIPEGYNLKQIARLLEAKGLMSQAEFWRAVAQPYDYEFLAGITPSPHYLEGFLFPDTYRVAVGAKPETIIRKMLDRFQEVYSEVIRYRAPGLELNTLQVVTLASLVEKEAKLDEERPLIAGVFLNRLRKGMKLESCATVEYLLEEPKPVLSYQDLEIDSPYNTYRVFGLPPGPIASPGKASLLAALNPAPTEYLYFVARPDGSHEFSRTLEEHNAAIRRYQAHSVEGK</sequence>
<dbReference type="NCBIfam" id="TIGR00247">
    <property type="entry name" value="endolytic transglycosylase MltG"/>
    <property type="match status" value="1"/>
</dbReference>
<organism evidence="8 9">
    <name type="scientific">Thermanaeromonas toyohensis ToBE</name>
    <dbReference type="NCBI Taxonomy" id="698762"/>
    <lineage>
        <taxon>Bacteria</taxon>
        <taxon>Bacillati</taxon>
        <taxon>Bacillota</taxon>
        <taxon>Clostridia</taxon>
        <taxon>Neomoorellales</taxon>
        <taxon>Neomoorellaceae</taxon>
        <taxon>Thermanaeromonas</taxon>
    </lineage>
</organism>
<dbReference type="GO" id="GO:0005886">
    <property type="term" value="C:plasma membrane"/>
    <property type="evidence" value="ECO:0007669"/>
    <property type="project" value="UniProtKB-SubCell"/>
</dbReference>
<dbReference type="GO" id="GO:0008932">
    <property type="term" value="F:lytic endotransglycosylase activity"/>
    <property type="evidence" value="ECO:0007669"/>
    <property type="project" value="UniProtKB-UniRule"/>
</dbReference>
<feature type="site" description="Important for catalytic activity" evidence="7">
    <location>
        <position position="235"/>
    </location>
</feature>
<dbReference type="Pfam" id="PF02618">
    <property type="entry name" value="YceG"/>
    <property type="match status" value="1"/>
</dbReference>
<name>A0A1W1VZL1_9FIRM</name>